<dbReference type="CDD" id="cd07906">
    <property type="entry name" value="Adenylation_DNA_ligase_LigD_LigC"/>
    <property type="match status" value="1"/>
</dbReference>
<dbReference type="InterPro" id="IPR012309">
    <property type="entry name" value="DNA_ligase_ATP-dep_C"/>
</dbReference>
<accession>A0A4R2H5N2</accession>
<dbReference type="OrthoDB" id="9802472at2"/>
<dbReference type="GO" id="GO:0005524">
    <property type="term" value="F:ATP binding"/>
    <property type="evidence" value="ECO:0007669"/>
    <property type="project" value="InterPro"/>
</dbReference>
<dbReference type="PROSITE" id="PS50160">
    <property type="entry name" value="DNA_LIGASE_A3"/>
    <property type="match status" value="1"/>
</dbReference>
<dbReference type="Proteomes" id="UP000294508">
    <property type="component" value="Unassembled WGS sequence"/>
</dbReference>
<organism evidence="6 7">
    <name type="scientific">Kribbella steppae</name>
    <dbReference type="NCBI Taxonomy" id="2512223"/>
    <lineage>
        <taxon>Bacteria</taxon>
        <taxon>Bacillati</taxon>
        <taxon>Actinomycetota</taxon>
        <taxon>Actinomycetes</taxon>
        <taxon>Propionibacteriales</taxon>
        <taxon>Kribbellaceae</taxon>
        <taxon>Kribbella</taxon>
    </lineage>
</organism>
<dbReference type="EMBL" id="SLWN01000011">
    <property type="protein sequence ID" value="TCO21115.1"/>
    <property type="molecule type" value="Genomic_DNA"/>
</dbReference>
<dbReference type="EC" id="6.5.1.1" evidence="2"/>
<keyword evidence="7" id="KW-1185">Reference proteome</keyword>
<evidence type="ECO:0000256" key="1">
    <source>
        <dbReference type="ARBA" id="ARBA00007572"/>
    </source>
</evidence>
<dbReference type="GO" id="GO:0006281">
    <property type="term" value="P:DNA repair"/>
    <property type="evidence" value="ECO:0007669"/>
    <property type="project" value="InterPro"/>
</dbReference>
<evidence type="ECO:0000259" key="5">
    <source>
        <dbReference type="PROSITE" id="PS50160"/>
    </source>
</evidence>
<evidence type="ECO:0000256" key="4">
    <source>
        <dbReference type="ARBA" id="ARBA00034003"/>
    </source>
</evidence>
<gene>
    <name evidence="6" type="ORF">EV652_11122</name>
</gene>
<evidence type="ECO:0000313" key="7">
    <source>
        <dbReference type="Proteomes" id="UP000294508"/>
    </source>
</evidence>
<dbReference type="Gene3D" id="3.30.1490.70">
    <property type="match status" value="1"/>
</dbReference>
<name>A0A4R2H5N2_9ACTN</name>
<dbReference type="InterPro" id="IPR012340">
    <property type="entry name" value="NA-bd_OB-fold"/>
</dbReference>
<dbReference type="InterPro" id="IPR050191">
    <property type="entry name" value="ATP-dep_DNA_ligase"/>
</dbReference>
<sequence length="326" mass="35865">MSPATSPPVLPMMAALGEMPSGAGWSYEMKWDGIRVIAEVDDGVCRLWSRNSRDVSGGYPELIGLAEAPGLRLPAVLDGEIVTLDEDGAPSFGLLQRRMHVRDPRQLRHLITEVPVSVRLFDLLRFDGKWLLEATYDERRGLLDSLEIGDPFWETPPAYDDGDAALELSASTGLEGVVAKRRKSRYLAGRRSADWIKVKPVKTRDVILCGWHPGEGNRTGKIGSFYCGAYTEPGGELVLIGKVGSGLDFATLDLLSAELAGLEIDQPPFDPSTIPTSDRRRAHWLDPALVAEVTYSGWAADARLRHPVWRGLRLDVNPEAVLVDRD</sequence>
<dbReference type="InterPro" id="IPR012310">
    <property type="entry name" value="DNA_ligase_ATP-dep_cent"/>
</dbReference>
<dbReference type="InterPro" id="IPR014146">
    <property type="entry name" value="LigD_ligase_dom"/>
</dbReference>
<dbReference type="PANTHER" id="PTHR45674:SF4">
    <property type="entry name" value="DNA LIGASE 1"/>
    <property type="match status" value="1"/>
</dbReference>
<dbReference type="Gene3D" id="2.40.50.140">
    <property type="entry name" value="Nucleic acid-binding proteins"/>
    <property type="match status" value="1"/>
</dbReference>
<proteinExistence type="inferred from homology"/>
<dbReference type="GO" id="GO:0003910">
    <property type="term" value="F:DNA ligase (ATP) activity"/>
    <property type="evidence" value="ECO:0007669"/>
    <property type="project" value="UniProtKB-EC"/>
</dbReference>
<dbReference type="InterPro" id="IPR016059">
    <property type="entry name" value="DNA_ligase_ATP-dep_CS"/>
</dbReference>
<dbReference type="PANTHER" id="PTHR45674">
    <property type="entry name" value="DNA LIGASE 1/3 FAMILY MEMBER"/>
    <property type="match status" value="1"/>
</dbReference>
<dbReference type="SUPFAM" id="SSF56091">
    <property type="entry name" value="DNA ligase/mRNA capping enzyme, catalytic domain"/>
    <property type="match status" value="1"/>
</dbReference>
<comment type="caution">
    <text evidence="6">The sequence shown here is derived from an EMBL/GenBank/DDBJ whole genome shotgun (WGS) entry which is preliminary data.</text>
</comment>
<dbReference type="Pfam" id="PF01068">
    <property type="entry name" value="DNA_ligase_A_M"/>
    <property type="match status" value="1"/>
</dbReference>
<dbReference type="Gene3D" id="3.30.470.30">
    <property type="entry name" value="DNA ligase/mRNA capping enzyme"/>
    <property type="match status" value="1"/>
</dbReference>
<dbReference type="SUPFAM" id="SSF50249">
    <property type="entry name" value="Nucleic acid-binding proteins"/>
    <property type="match status" value="1"/>
</dbReference>
<evidence type="ECO:0000313" key="6">
    <source>
        <dbReference type="EMBL" id="TCO21115.1"/>
    </source>
</evidence>
<reference evidence="6 7" key="1">
    <citation type="journal article" date="2015" name="Stand. Genomic Sci.">
        <title>Genomic Encyclopedia of Bacterial and Archaeal Type Strains, Phase III: the genomes of soil and plant-associated and newly described type strains.</title>
        <authorList>
            <person name="Whitman W.B."/>
            <person name="Woyke T."/>
            <person name="Klenk H.P."/>
            <person name="Zhou Y."/>
            <person name="Lilburn T.G."/>
            <person name="Beck B.J."/>
            <person name="De Vos P."/>
            <person name="Vandamme P."/>
            <person name="Eisen J.A."/>
            <person name="Garrity G."/>
            <person name="Hugenholtz P."/>
            <person name="Kyrpides N.C."/>
        </authorList>
    </citation>
    <scope>NUCLEOTIDE SEQUENCE [LARGE SCALE GENOMIC DNA]</scope>
    <source>
        <strain evidence="6 7">VKM Ac-2572</strain>
    </source>
</reference>
<evidence type="ECO:0000256" key="2">
    <source>
        <dbReference type="ARBA" id="ARBA00012727"/>
    </source>
</evidence>
<dbReference type="GO" id="GO:0006310">
    <property type="term" value="P:DNA recombination"/>
    <property type="evidence" value="ECO:0007669"/>
    <property type="project" value="InterPro"/>
</dbReference>
<keyword evidence="3" id="KW-0436">Ligase</keyword>
<comment type="similarity">
    <text evidence="1">Belongs to the ATP-dependent DNA ligase family.</text>
</comment>
<dbReference type="CDD" id="cd07971">
    <property type="entry name" value="OBF_DNA_ligase_LigD"/>
    <property type="match status" value="1"/>
</dbReference>
<protein>
    <recommendedName>
        <fullName evidence="2">DNA ligase (ATP)</fullName>
        <ecNumber evidence="2">6.5.1.1</ecNumber>
    </recommendedName>
</protein>
<dbReference type="Pfam" id="PF04679">
    <property type="entry name" value="DNA_ligase_A_C"/>
    <property type="match status" value="1"/>
</dbReference>
<dbReference type="AlphaFoldDB" id="A0A4R2H5N2"/>
<dbReference type="NCBIfam" id="TIGR02779">
    <property type="entry name" value="NHEJ_ligase_lig"/>
    <property type="match status" value="1"/>
</dbReference>
<comment type="catalytic activity">
    <reaction evidence="4">
        <text>ATP + (deoxyribonucleotide)n-3'-hydroxyl + 5'-phospho-(deoxyribonucleotide)m = (deoxyribonucleotide)n+m + AMP + diphosphate.</text>
        <dbReference type="EC" id="6.5.1.1"/>
    </reaction>
</comment>
<dbReference type="RefSeq" id="WP_132212509.1">
    <property type="nucleotide sequence ID" value="NZ_SLWN01000011.1"/>
</dbReference>
<feature type="domain" description="ATP-dependent DNA ligase family profile" evidence="5">
    <location>
        <begin position="113"/>
        <end position="231"/>
    </location>
</feature>
<dbReference type="PROSITE" id="PS00697">
    <property type="entry name" value="DNA_LIGASE_A1"/>
    <property type="match status" value="1"/>
</dbReference>
<evidence type="ECO:0000256" key="3">
    <source>
        <dbReference type="ARBA" id="ARBA00022598"/>
    </source>
</evidence>